<evidence type="ECO:0000256" key="1">
    <source>
        <dbReference type="SAM" id="SignalP"/>
    </source>
</evidence>
<dbReference type="Proteomes" id="UP000306918">
    <property type="component" value="Unassembled WGS sequence"/>
</dbReference>
<name>A0A4S8HKH2_9BACT</name>
<dbReference type="InterPro" id="IPR026444">
    <property type="entry name" value="Secre_tail"/>
</dbReference>
<dbReference type="InterPro" id="IPR013780">
    <property type="entry name" value="Glyco_hydro_b"/>
</dbReference>
<dbReference type="OrthoDB" id="9760282at2"/>
<keyword evidence="4" id="KW-0378">Hydrolase</keyword>
<feature type="domain" description="Secretion system C-terminal sorting" evidence="3">
    <location>
        <begin position="645"/>
        <end position="713"/>
    </location>
</feature>
<feature type="domain" description="Glycoside hydrolase family 44 catalytic" evidence="2">
    <location>
        <begin position="91"/>
        <end position="314"/>
    </location>
</feature>
<evidence type="ECO:0000313" key="4">
    <source>
        <dbReference type="EMBL" id="THU34204.1"/>
    </source>
</evidence>
<feature type="signal peptide" evidence="1">
    <location>
        <begin position="1"/>
        <end position="21"/>
    </location>
</feature>
<dbReference type="EMBL" id="STFF01000008">
    <property type="protein sequence ID" value="THU34204.1"/>
    <property type="molecule type" value="Genomic_DNA"/>
</dbReference>
<gene>
    <name evidence="4" type="ORF">FAM09_24610</name>
</gene>
<accession>A0A4S8HKH2</accession>
<dbReference type="GO" id="GO:0016787">
    <property type="term" value="F:hydrolase activity"/>
    <property type="evidence" value="ECO:0007669"/>
    <property type="project" value="UniProtKB-KW"/>
</dbReference>
<dbReference type="Pfam" id="PF18962">
    <property type="entry name" value="Por_Secre_tail"/>
    <property type="match status" value="1"/>
</dbReference>
<protein>
    <submittedName>
        <fullName evidence="4">Glycoside hydrolase family 44</fullName>
    </submittedName>
</protein>
<dbReference type="AlphaFoldDB" id="A0A4S8HKH2"/>
<evidence type="ECO:0000313" key="5">
    <source>
        <dbReference type="Proteomes" id="UP000306918"/>
    </source>
</evidence>
<dbReference type="Pfam" id="PF12891">
    <property type="entry name" value="Glyco_hydro_44"/>
    <property type="match status" value="1"/>
</dbReference>
<evidence type="ECO:0000259" key="2">
    <source>
        <dbReference type="Pfam" id="PF12891"/>
    </source>
</evidence>
<dbReference type="Gene3D" id="3.20.20.80">
    <property type="entry name" value="Glycosidases"/>
    <property type="match status" value="1"/>
</dbReference>
<sequence>MKQFFLTNLFLCLYISLTAQNVQVSVKIFNNRKTVSPYIYGRNNSITDFIGNPVPANTWQLYKDAGLNFFRENGGNNLTKHNWRLNISSHPDWYNNVYTSNWDYAAQTLHQQIPAAQGMWGFQLIGQAARTNANNFNDWAYNNSQWWSGVNQNLAGGGVVNTAGGSQALVNGDPSQYLQTWNHDSTTDILNHWFGTGGLGLDSTKIRYWNMDNEPEIWSGTHDDVMPVQPSAESFMQLYFAVAKKARALFPGIKLTGPVSPNEWQWYNWGAAPVTGSDGKQYPWVQYFIKRVAEEQQSSGIRLLDVIDLHFYPSSASPSNVVQYHRVFFDSTYIYPEANGVKVVNGGWDNSIQIENIFGRCQKWLNQYMGPGHGVTFAVSETHTQLQNDPNAVAIWHASMMGEFMNHGVEYFSPWNWDIGMWETLHLFSRYNKSNSVQATSSDELNVSAYTTVNNNNDSVTIALVNRSLNQSKTVVINFPDFLLANQAVTTLTLSNLPVGSETFVSHSNNALQTASISPQNNSLQVTLAPLSITSLLITGTGVALPQNLLSFTASKGDNKVLLNFTTANEMKVTSFDVERSADGSSFTKIGTVIGGSANGQYAYIDAQPLPSMNHYRLKMNNQNGGYSYSKILSIRYDKNASIAIFPNPAKDVVTVQLHMPAGAISLKMIDGMGRMVKTITLQSSGNTLSTAIDISGLAIGQYYIHAGSEVVSFIKHK</sequence>
<keyword evidence="5" id="KW-1185">Reference proteome</keyword>
<dbReference type="InterPro" id="IPR024745">
    <property type="entry name" value="GH44_cat"/>
</dbReference>
<proteinExistence type="predicted"/>
<dbReference type="RefSeq" id="WP_136579820.1">
    <property type="nucleotide sequence ID" value="NZ_STFF01000008.1"/>
</dbReference>
<evidence type="ECO:0000259" key="3">
    <source>
        <dbReference type="Pfam" id="PF18962"/>
    </source>
</evidence>
<dbReference type="InterPro" id="IPR017853">
    <property type="entry name" value="GH"/>
</dbReference>
<feature type="chain" id="PRO_5020894297" evidence="1">
    <location>
        <begin position="22"/>
        <end position="718"/>
    </location>
</feature>
<comment type="caution">
    <text evidence="4">The sequence shown here is derived from an EMBL/GenBank/DDBJ whole genome shotgun (WGS) entry which is preliminary data.</text>
</comment>
<reference evidence="4 5" key="1">
    <citation type="submission" date="2019-04" db="EMBL/GenBank/DDBJ databases">
        <title>Niastella caeni sp. nov., isolated from activated sludge.</title>
        <authorList>
            <person name="Sheng M."/>
        </authorList>
    </citation>
    <scope>NUCLEOTIDE SEQUENCE [LARGE SCALE GENOMIC DNA]</scope>
    <source>
        <strain evidence="4 5">HX-2-15</strain>
    </source>
</reference>
<dbReference type="SUPFAM" id="SSF51445">
    <property type="entry name" value="(Trans)glycosidases"/>
    <property type="match status" value="1"/>
</dbReference>
<organism evidence="4 5">
    <name type="scientific">Niastella caeni</name>
    <dbReference type="NCBI Taxonomy" id="2569763"/>
    <lineage>
        <taxon>Bacteria</taxon>
        <taxon>Pseudomonadati</taxon>
        <taxon>Bacteroidota</taxon>
        <taxon>Chitinophagia</taxon>
        <taxon>Chitinophagales</taxon>
        <taxon>Chitinophagaceae</taxon>
        <taxon>Niastella</taxon>
    </lineage>
</organism>
<keyword evidence="1" id="KW-0732">Signal</keyword>
<dbReference type="Gene3D" id="2.60.40.1180">
    <property type="entry name" value="Golgi alpha-mannosidase II"/>
    <property type="match status" value="1"/>
</dbReference>